<feature type="region of interest" description="Disordered" evidence="10">
    <location>
        <begin position="359"/>
        <end position="410"/>
    </location>
</feature>
<reference evidence="12 13" key="1">
    <citation type="submission" date="2018-08" db="EMBL/GenBank/DDBJ databases">
        <title>Draft genome of the lignicolous fungus Coniochaeta pulveracea.</title>
        <authorList>
            <person name="Borstlap C.J."/>
            <person name="De Witt R.N."/>
            <person name="Botha A."/>
            <person name="Volschenk H."/>
        </authorList>
    </citation>
    <scope>NUCLEOTIDE SEQUENCE [LARGE SCALE GENOMIC DNA]</scope>
    <source>
        <strain evidence="12 13">CAB683</strain>
    </source>
</reference>
<keyword evidence="4" id="KW-0479">Metal-binding</keyword>
<name>A0A420YL70_9PEZI</name>
<feature type="compositionally biased region" description="Low complexity" evidence="10">
    <location>
        <begin position="43"/>
        <end position="54"/>
    </location>
</feature>
<gene>
    <name evidence="12" type="primary">ERT1</name>
    <name evidence="12" type="ORF">DL546_008656</name>
</gene>
<comment type="similarity">
    <text evidence="2">Belongs to the ERT1/acuK family.</text>
</comment>
<feature type="compositionally biased region" description="Polar residues" evidence="10">
    <location>
        <begin position="360"/>
        <end position="400"/>
    </location>
</feature>
<organism evidence="12 13">
    <name type="scientific">Coniochaeta pulveracea</name>
    <dbReference type="NCBI Taxonomy" id="177199"/>
    <lineage>
        <taxon>Eukaryota</taxon>
        <taxon>Fungi</taxon>
        <taxon>Dikarya</taxon>
        <taxon>Ascomycota</taxon>
        <taxon>Pezizomycotina</taxon>
        <taxon>Sordariomycetes</taxon>
        <taxon>Sordariomycetidae</taxon>
        <taxon>Coniochaetales</taxon>
        <taxon>Coniochaetaceae</taxon>
        <taxon>Coniochaeta</taxon>
    </lineage>
</organism>
<keyword evidence="8" id="KW-0804">Transcription</keyword>
<dbReference type="EMBL" id="QVQW01000004">
    <property type="protein sequence ID" value="RKU48601.1"/>
    <property type="molecule type" value="Genomic_DNA"/>
</dbReference>
<evidence type="ECO:0000256" key="6">
    <source>
        <dbReference type="ARBA" id="ARBA00023015"/>
    </source>
</evidence>
<dbReference type="SMART" id="SM00066">
    <property type="entry name" value="GAL4"/>
    <property type="match status" value="1"/>
</dbReference>
<dbReference type="GO" id="GO:0008270">
    <property type="term" value="F:zinc ion binding"/>
    <property type="evidence" value="ECO:0007669"/>
    <property type="project" value="InterPro"/>
</dbReference>
<feature type="region of interest" description="Disordered" evidence="10">
    <location>
        <begin position="646"/>
        <end position="673"/>
    </location>
</feature>
<feature type="compositionally biased region" description="Low complexity" evidence="10">
    <location>
        <begin position="558"/>
        <end position="577"/>
    </location>
</feature>
<evidence type="ECO:0000256" key="9">
    <source>
        <dbReference type="ARBA" id="ARBA00023242"/>
    </source>
</evidence>
<keyword evidence="7" id="KW-0238">DNA-binding</keyword>
<dbReference type="CDD" id="cd00067">
    <property type="entry name" value="GAL4"/>
    <property type="match status" value="1"/>
</dbReference>
<evidence type="ECO:0000313" key="12">
    <source>
        <dbReference type="EMBL" id="RKU48601.1"/>
    </source>
</evidence>
<sequence length="750" mass="81439">MQSDVEPNQAEVSGFMSESDAEYDDQEPHHKAEEDDNERMADNSSNNKNNTSKTPSDGAEVDGEPKKKYDSKDPMRPRRKKARRACFACQRAHLTCGDERPCQRCIKRGLADQCQDGVRKKAKYLHDAPPEALGPVLGPGYNNSSVHGHSQTLSTRPNGHRHPSSNGSEASPTVGTFYTAQGNAPQFPVFSPPQPPMAALQQESSFASQHSPVSPTFHGPNNSQMGGMAVSQVSADIPNFTTAFFDPSNPAIFNFDLEGLTFGSQYSAVEFNILNQMSAGAAGTPPRDQSISTQGGGGDGNYNNQAGVFGNGVSPYEKLYDPSLMGEFLGLDHSVNGVYSQGNLQHGLPHAYAIAAGPRSLQSPSTENNSPQATNHGFEGSPTTTTYATGGPNATSQQQHPGHASAARAMSKPSQSVAARILGGHQLTMGKKQRDPSYIYESVKEPYQYVKSFHNLIALLQTRFAPANSAAIAQSLASIRPSFISCTRTLNSQDLVFMEKSFQRALFEYEDFMFNCPSPALICRRTGEVAGVNKEFTALTGWTKEVLLGVEPNNNVNTGISTTGSASGSTGRAGQTTPRVRTLNETSKPPADNGKQPVFLAELMDEDSVREFYKDYAQLAFNNSRGTVTRKCRLLKYRTLEQAAAAEGSATGSMDDSPQKNGPQHPPKQSILSNRVARIDGEHGISKLERDGKLECTYTWSIKRDTFDIPMMIVINVIQPSHVTEVLNSPLTCCTQFLPCYYRNHNQLAV</sequence>
<dbReference type="PROSITE" id="PS50048">
    <property type="entry name" value="ZN2_CY6_FUNGAL_2"/>
    <property type="match status" value="1"/>
</dbReference>
<proteinExistence type="inferred from homology"/>
<dbReference type="InterPro" id="IPR001138">
    <property type="entry name" value="Zn2Cys6_DnaBD"/>
</dbReference>
<feature type="compositionally biased region" description="Basic and acidic residues" evidence="10">
    <location>
        <begin position="26"/>
        <end position="41"/>
    </location>
</feature>
<evidence type="ECO:0000256" key="7">
    <source>
        <dbReference type="ARBA" id="ARBA00023125"/>
    </source>
</evidence>
<dbReference type="PANTHER" id="PTHR47659:SF1">
    <property type="entry name" value="TRANSCRIPTION ACTIVATOR OF GLUCONEOGENESIS ERT1"/>
    <property type="match status" value="1"/>
</dbReference>
<feature type="region of interest" description="Disordered" evidence="10">
    <location>
        <begin position="280"/>
        <end position="303"/>
    </location>
</feature>
<dbReference type="PANTHER" id="PTHR47659">
    <property type="entry name" value="ZN(II)2CYS6 TRANSCRIPTION FACTOR (EUROFUNG)-RELATED"/>
    <property type="match status" value="1"/>
</dbReference>
<dbReference type="SUPFAM" id="SSF57701">
    <property type="entry name" value="Zn2/Cys6 DNA-binding domain"/>
    <property type="match status" value="1"/>
</dbReference>
<feature type="compositionally biased region" description="Basic and acidic residues" evidence="10">
    <location>
        <begin position="63"/>
        <end position="76"/>
    </location>
</feature>
<evidence type="ECO:0000256" key="10">
    <source>
        <dbReference type="SAM" id="MobiDB-lite"/>
    </source>
</evidence>
<keyword evidence="5" id="KW-0862">Zinc</keyword>
<feature type="region of interest" description="Disordered" evidence="10">
    <location>
        <begin position="558"/>
        <end position="597"/>
    </location>
</feature>
<dbReference type="GO" id="GO:0000977">
    <property type="term" value="F:RNA polymerase II transcription regulatory region sequence-specific DNA binding"/>
    <property type="evidence" value="ECO:0007669"/>
    <property type="project" value="TreeGrafter"/>
</dbReference>
<accession>A0A420YL70</accession>
<feature type="compositionally biased region" description="Polar residues" evidence="10">
    <location>
        <begin position="164"/>
        <end position="184"/>
    </location>
</feature>
<evidence type="ECO:0000256" key="3">
    <source>
        <dbReference type="ARBA" id="ARBA00022432"/>
    </source>
</evidence>
<dbReference type="InterPro" id="IPR036864">
    <property type="entry name" value="Zn2-C6_fun-type_DNA-bd_sf"/>
</dbReference>
<dbReference type="AlphaFoldDB" id="A0A420YL70"/>
<dbReference type="GO" id="GO:0009267">
    <property type="term" value="P:cellular response to starvation"/>
    <property type="evidence" value="ECO:0007669"/>
    <property type="project" value="TreeGrafter"/>
</dbReference>
<feature type="domain" description="Zn(2)-C6 fungal-type" evidence="11">
    <location>
        <begin position="85"/>
        <end position="114"/>
    </location>
</feature>
<feature type="region of interest" description="Disordered" evidence="10">
    <location>
        <begin position="1"/>
        <end position="80"/>
    </location>
</feature>
<dbReference type="GO" id="GO:0006094">
    <property type="term" value="P:gluconeogenesis"/>
    <property type="evidence" value="ECO:0007669"/>
    <property type="project" value="UniProtKB-KW"/>
</dbReference>
<evidence type="ECO:0000256" key="1">
    <source>
        <dbReference type="ARBA" id="ARBA00004123"/>
    </source>
</evidence>
<feature type="compositionally biased region" description="Polar residues" evidence="10">
    <location>
        <begin position="650"/>
        <end position="662"/>
    </location>
</feature>
<evidence type="ECO:0000313" key="13">
    <source>
        <dbReference type="Proteomes" id="UP000275385"/>
    </source>
</evidence>
<feature type="region of interest" description="Disordered" evidence="10">
    <location>
        <begin position="142"/>
        <end position="187"/>
    </location>
</feature>
<keyword evidence="6" id="KW-0805">Transcription regulation</keyword>
<dbReference type="Pfam" id="PF24990">
    <property type="entry name" value="PAS_13"/>
    <property type="match status" value="1"/>
</dbReference>
<comment type="subcellular location">
    <subcellularLocation>
        <location evidence="1">Nucleus</location>
    </subcellularLocation>
</comment>
<dbReference type="InterPro" id="IPR056751">
    <property type="entry name" value="PAS_13"/>
</dbReference>
<dbReference type="Proteomes" id="UP000275385">
    <property type="component" value="Unassembled WGS sequence"/>
</dbReference>
<dbReference type="Gene3D" id="4.10.240.10">
    <property type="entry name" value="Zn(2)-C6 fungal-type DNA-binding domain"/>
    <property type="match status" value="1"/>
</dbReference>
<protein>
    <submittedName>
        <fullName evidence="12">Transcriptional regulator of nonfermentable carbon utilization</fullName>
    </submittedName>
</protein>
<keyword evidence="13" id="KW-1185">Reference proteome</keyword>
<dbReference type="GO" id="GO:0000981">
    <property type="term" value="F:DNA-binding transcription factor activity, RNA polymerase II-specific"/>
    <property type="evidence" value="ECO:0007669"/>
    <property type="project" value="InterPro"/>
</dbReference>
<evidence type="ECO:0000256" key="2">
    <source>
        <dbReference type="ARBA" id="ARBA00010855"/>
    </source>
</evidence>
<keyword evidence="3" id="KW-0312">Gluconeogenesis</keyword>
<dbReference type="OrthoDB" id="2538135at2759"/>
<evidence type="ECO:0000259" key="11">
    <source>
        <dbReference type="PROSITE" id="PS50048"/>
    </source>
</evidence>
<evidence type="ECO:0000256" key="4">
    <source>
        <dbReference type="ARBA" id="ARBA00022723"/>
    </source>
</evidence>
<evidence type="ECO:0000256" key="8">
    <source>
        <dbReference type="ARBA" id="ARBA00023163"/>
    </source>
</evidence>
<dbReference type="GO" id="GO:0005634">
    <property type="term" value="C:nucleus"/>
    <property type="evidence" value="ECO:0007669"/>
    <property type="project" value="UniProtKB-SubCell"/>
</dbReference>
<dbReference type="InterPro" id="IPR050335">
    <property type="entry name" value="ERT1_acuK_gluconeogen_tf"/>
</dbReference>
<dbReference type="STRING" id="177199.A0A420YL70"/>
<comment type="caution">
    <text evidence="12">The sequence shown here is derived from an EMBL/GenBank/DDBJ whole genome shotgun (WGS) entry which is preliminary data.</text>
</comment>
<evidence type="ECO:0000256" key="5">
    <source>
        <dbReference type="ARBA" id="ARBA00022833"/>
    </source>
</evidence>
<keyword evidence="9" id="KW-0539">Nucleus</keyword>
<feature type="compositionally biased region" description="Polar residues" evidence="10">
    <location>
        <begin position="142"/>
        <end position="157"/>
    </location>
</feature>